<evidence type="ECO:0000313" key="1">
    <source>
        <dbReference type="EMBL" id="SVB32832.1"/>
    </source>
</evidence>
<proteinExistence type="predicted"/>
<reference evidence="1" key="1">
    <citation type="submission" date="2018-05" db="EMBL/GenBank/DDBJ databases">
        <authorList>
            <person name="Lanie J.A."/>
            <person name="Ng W.-L."/>
            <person name="Kazmierczak K.M."/>
            <person name="Andrzejewski T.M."/>
            <person name="Davidsen T.M."/>
            <person name="Wayne K.J."/>
            <person name="Tettelin H."/>
            <person name="Glass J.I."/>
            <person name="Rusch D."/>
            <person name="Podicherti R."/>
            <person name="Tsui H.-C.T."/>
            <person name="Winkler M.E."/>
        </authorList>
    </citation>
    <scope>NUCLEOTIDE SEQUENCE</scope>
</reference>
<accession>A0A382D466</accession>
<dbReference type="AlphaFoldDB" id="A0A382D466"/>
<gene>
    <name evidence="1" type="ORF">METZ01_LOCUS185686</name>
</gene>
<organism evidence="1">
    <name type="scientific">marine metagenome</name>
    <dbReference type="NCBI Taxonomy" id="408172"/>
    <lineage>
        <taxon>unclassified sequences</taxon>
        <taxon>metagenomes</taxon>
        <taxon>ecological metagenomes</taxon>
    </lineage>
</organism>
<feature type="non-terminal residue" evidence="1">
    <location>
        <position position="1"/>
    </location>
</feature>
<protein>
    <submittedName>
        <fullName evidence="1">Uncharacterized protein</fullName>
    </submittedName>
</protein>
<dbReference type="EMBL" id="UINC01037400">
    <property type="protein sequence ID" value="SVB32832.1"/>
    <property type="molecule type" value="Genomic_DNA"/>
</dbReference>
<sequence>SAVNLGMSEFSGKSSTLSLVLDSYYKNMPDFTYRLYSNNELALYWTFEY</sequence>
<name>A0A382D466_9ZZZZ</name>